<keyword evidence="2 5" id="KW-0238">DNA-binding</keyword>
<evidence type="ECO:0000256" key="2">
    <source>
        <dbReference type="ARBA" id="ARBA00023125"/>
    </source>
</evidence>
<dbReference type="GO" id="GO:0003700">
    <property type="term" value="F:DNA-binding transcription factor activity"/>
    <property type="evidence" value="ECO:0007669"/>
    <property type="project" value="TreeGrafter"/>
</dbReference>
<dbReference type="SMART" id="SM00354">
    <property type="entry name" value="HTH_LACI"/>
    <property type="match status" value="1"/>
</dbReference>
<dbReference type="SUPFAM" id="SSF53822">
    <property type="entry name" value="Periplasmic binding protein-like I"/>
    <property type="match status" value="1"/>
</dbReference>
<dbReference type="CDD" id="cd01392">
    <property type="entry name" value="HTH_LacI"/>
    <property type="match status" value="1"/>
</dbReference>
<accession>A0AAE4BSV3</accession>
<evidence type="ECO:0000256" key="3">
    <source>
        <dbReference type="ARBA" id="ARBA00023163"/>
    </source>
</evidence>
<evidence type="ECO:0000313" key="6">
    <source>
        <dbReference type="Proteomes" id="UP001185092"/>
    </source>
</evidence>
<dbReference type="AlphaFoldDB" id="A0AAE4BSV3"/>
<proteinExistence type="predicted"/>
<gene>
    <name evidence="5" type="ORF">HNQ88_002312</name>
</gene>
<dbReference type="EMBL" id="JAVDQD010000002">
    <property type="protein sequence ID" value="MDR6239275.1"/>
    <property type="molecule type" value="Genomic_DNA"/>
</dbReference>
<dbReference type="InterPro" id="IPR028082">
    <property type="entry name" value="Peripla_BP_I"/>
</dbReference>
<dbReference type="Pfam" id="PF00532">
    <property type="entry name" value="Peripla_BP_1"/>
    <property type="match status" value="1"/>
</dbReference>
<comment type="caution">
    <text evidence="5">The sequence shown here is derived from an EMBL/GenBank/DDBJ whole genome shotgun (WGS) entry which is preliminary data.</text>
</comment>
<dbReference type="RefSeq" id="WP_309938871.1">
    <property type="nucleotide sequence ID" value="NZ_AP025305.1"/>
</dbReference>
<keyword evidence="6" id="KW-1185">Reference proteome</keyword>
<dbReference type="PANTHER" id="PTHR30146">
    <property type="entry name" value="LACI-RELATED TRANSCRIPTIONAL REPRESSOR"/>
    <property type="match status" value="1"/>
</dbReference>
<dbReference type="InterPro" id="IPR010982">
    <property type="entry name" value="Lambda_DNA-bd_dom_sf"/>
</dbReference>
<dbReference type="CDD" id="cd06267">
    <property type="entry name" value="PBP1_LacI_sugar_binding-like"/>
    <property type="match status" value="1"/>
</dbReference>
<dbReference type="Pfam" id="PF00356">
    <property type="entry name" value="LacI"/>
    <property type="match status" value="1"/>
</dbReference>
<feature type="domain" description="HTH lacI-type" evidence="4">
    <location>
        <begin position="7"/>
        <end position="61"/>
    </location>
</feature>
<dbReference type="Proteomes" id="UP001185092">
    <property type="component" value="Unassembled WGS sequence"/>
</dbReference>
<evidence type="ECO:0000313" key="5">
    <source>
        <dbReference type="EMBL" id="MDR6239275.1"/>
    </source>
</evidence>
<reference evidence="5" key="1">
    <citation type="submission" date="2023-07" db="EMBL/GenBank/DDBJ databases">
        <title>Genomic Encyclopedia of Type Strains, Phase IV (KMG-IV): sequencing the most valuable type-strain genomes for metagenomic binning, comparative biology and taxonomic classification.</title>
        <authorList>
            <person name="Goeker M."/>
        </authorList>
    </citation>
    <scope>NUCLEOTIDE SEQUENCE</scope>
    <source>
        <strain evidence="5">DSM 26174</strain>
    </source>
</reference>
<dbReference type="Gene3D" id="3.40.50.2300">
    <property type="match status" value="2"/>
</dbReference>
<name>A0AAE4BSV3_9BACT</name>
<dbReference type="PANTHER" id="PTHR30146:SF109">
    <property type="entry name" value="HTH-TYPE TRANSCRIPTIONAL REGULATOR GALS"/>
    <property type="match status" value="1"/>
</dbReference>
<organism evidence="5 6">
    <name type="scientific">Aureibacter tunicatorum</name>
    <dbReference type="NCBI Taxonomy" id="866807"/>
    <lineage>
        <taxon>Bacteria</taxon>
        <taxon>Pseudomonadati</taxon>
        <taxon>Bacteroidota</taxon>
        <taxon>Cytophagia</taxon>
        <taxon>Cytophagales</taxon>
        <taxon>Persicobacteraceae</taxon>
        <taxon>Aureibacter</taxon>
    </lineage>
</organism>
<dbReference type="InterPro" id="IPR000843">
    <property type="entry name" value="HTH_LacI"/>
</dbReference>
<dbReference type="InterPro" id="IPR001761">
    <property type="entry name" value="Peripla_BP/Lac1_sug-bd_dom"/>
</dbReference>
<dbReference type="Gene3D" id="1.10.260.40">
    <property type="entry name" value="lambda repressor-like DNA-binding domains"/>
    <property type="match status" value="1"/>
</dbReference>
<protein>
    <submittedName>
        <fullName evidence="5">DNA-binding LacI/PurR family transcriptional regulator</fullName>
    </submittedName>
</protein>
<dbReference type="PROSITE" id="PS50932">
    <property type="entry name" value="HTH_LACI_2"/>
    <property type="match status" value="1"/>
</dbReference>
<keyword evidence="1" id="KW-0805">Transcription regulation</keyword>
<evidence type="ECO:0000256" key="1">
    <source>
        <dbReference type="ARBA" id="ARBA00023015"/>
    </source>
</evidence>
<dbReference type="SUPFAM" id="SSF47413">
    <property type="entry name" value="lambda repressor-like DNA-binding domains"/>
    <property type="match status" value="1"/>
</dbReference>
<keyword evidence="3" id="KW-0804">Transcription</keyword>
<sequence length="342" mass="37857">MAKSKSIRMKDIADRLGVSVSTVSKAIKGSYDVSAKTREKVMKLVEELDFEPNKQAQSLLQNKSYTLGVVVPDLDNSFFGSIIRGIENIAYQNGYNLIICQSHEDSVRELSDLKSLINHQVDGLILALASSTKDLKYLESLKARNFPYVLIDRGNDDLGVSQVLVDDFTGGMNASKLLFETGCLNVAHLAGPEKLINATEREEGYKQVCEDFGFDPLVVHCEFNEEKSFEKTLQLLQKHPEVDGIFAASDRIAVGAMQAVKSLGKSIPEDVSVIGFSDLAYSKYLEPALTTISQPAGDMGEKAMKVLLETMKQSEDENVNLAEKFVYQTKLIIRNSTKEIIQ</sequence>
<evidence type="ECO:0000259" key="4">
    <source>
        <dbReference type="PROSITE" id="PS50932"/>
    </source>
</evidence>
<dbReference type="GO" id="GO:0000976">
    <property type="term" value="F:transcription cis-regulatory region binding"/>
    <property type="evidence" value="ECO:0007669"/>
    <property type="project" value="TreeGrafter"/>
</dbReference>